<dbReference type="InterPro" id="IPR000093">
    <property type="entry name" value="DNA_Rcmb_RecR"/>
</dbReference>
<keyword evidence="5 7" id="KW-0233">DNA recombination</keyword>
<reference evidence="9" key="1">
    <citation type="journal article" date="2020" name="mSystems">
        <title>Genome- and Community-Level Interaction Insights into Carbon Utilization and Element Cycling Functions of Hydrothermarchaeota in Hydrothermal Sediment.</title>
        <authorList>
            <person name="Zhou Z."/>
            <person name="Liu Y."/>
            <person name="Xu W."/>
            <person name="Pan J."/>
            <person name="Luo Z.H."/>
            <person name="Li M."/>
        </authorList>
    </citation>
    <scope>NUCLEOTIDE SEQUENCE [LARGE SCALE GENOMIC DNA]</scope>
    <source>
        <strain evidence="9">SpSt-132</strain>
    </source>
</reference>
<dbReference type="HAMAP" id="MF_00017">
    <property type="entry name" value="RecR"/>
    <property type="match status" value="1"/>
</dbReference>
<evidence type="ECO:0000259" key="8">
    <source>
        <dbReference type="PROSITE" id="PS50880"/>
    </source>
</evidence>
<keyword evidence="1 7" id="KW-0479">Metal-binding</keyword>
<dbReference type="SMART" id="SM00493">
    <property type="entry name" value="TOPRIM"/>
    <property type="match status" value="1"/>
</dbReference>
<dbReference type="EMBL" id="DSFP01000024">
    <property type="protein sequence ID" value="HEW45393.1"/>
    <property type="molecule type" value="Genomic_DNA"/>
</dbReference>
<dbReference type="SUPFAM" id="SSF111304">
    <property type="entry name" value="Recombination protein RecR"/>
    <property type="match status" value="1"/>
</dbReference>
<dbReference type="PROSITE" id="PS01300">
    <property type="entry name" value="RECR"/>
    <property type="match status" value="1"/>
</dbReference>
<keyword evidence="2 7" id="KW-0227">DNA damage</keyword>
<dbReference type="GO" id="GO:0006281">
    <property type="term" value="P:DNA repair"/>
    <property type="evidence" value="ECO:0007669"/>
    <property type="project" value="UniProtKB-UniRule"/>
</dbReference>
<evidence type="ECO:0000256" key="1">
    <source>
        <dbReference type="ARBA" id="ARBA00022723"/>
    </source>
</evidence>
<evidence type="ECO:0000256" key="4">
    <source>
        <dbReference type="ARBA" id="ARBA00022833"/>
    </source>
</evidence>
<protein>
    <recommendedName>
        <fullName evidence="7">Recombination protein RecR</fullName>
    </recommendedName>
</protein>
<gene>
    <name evidence="7 9" type="primary">recR</name>
    <name evidence="9" type="ORF">ENO47_01790</name>
</gene>
<dbReference type="InterPro" id="IPR015967">
    <property type="entry name" value="Rcmb_RecR_Znf"/>
</dbReference>
<dbReference type="PROSITE" id="PS50880">
    <property type="entry name" value="TOPRIM"/>
    <property type="match status" value="1"/>
</dbReference>
<dbReference type="CDD" id="cd01025">
    <property type="entry name" value="TOPRIM_recR"/>
    <property type="match status" value="1"/>
</dbReference>
<dbReference type="NCBIfam" id="TIGR00615">
    <property type="entry name" value="recR"/>
    <property type="match status" value="1"/>
</dbReference>
<keyword evidence="6 7" id="KW-0234">DNA repair</keyword>
<accession>A0A7C2ZN23</accession>
<evidence type="ECO:0000256" key="2">
    <source>
        <dbReference type="ARBA" id="ARBA00022763"/>
    </source>
</evidence>
<dbReference type="InterPro" id="IPR006171">
    <property type="entry name" value="TOPRIM_dom"/>
</dbReference>
<evidence type="ECO:0000256" key="3">
    <source>
        <dbReference type="ARBA" id="ARBA00022771"/>
    </source>
</evidence>
<feature type="domain" description="Toprim" evidence="8">
    <location>
        <begin position="84"/>
        <end position="181"/>
    </location>
</feature>
<comment type="function">
    <text evidence="7">May play a role in DNA repair. It seems to be involved in an RecBC-independent recombinational process of DNA repair. It may act with RecF and RecO.</text>
</comment>
<evidence type="ECO:0000256" key="7">
    <source>
        <dbReference type="HAMAP-Rule" id="MF_00017"/>
    </source>
</evidence>
<feature type="zinc finger region" description="C4-type" evidence="7">
    <location>
        <begin position="61"/>
        <end position="76"/>
    </location>
</feature>
<dbReference type="GO" id="GO:0008270">
    <property type="term" value="F:zinc ion binding"/>
    <property type="evidence" value="ECO:0007669"/>
    <property type="project" value="UniProtKB-KW"/>
</dbReference>
<dbReference type="InterPro" id="IPR023627">
    <property type="entry name" value="Rcmb_RecR"/>
</dbReference>
<dbReference type="AlphaFoldDB" id="A0A7C2ZN23"/>
<dbReference type="Pfam" id="PF02132">
    <property type="entry name" value="RecR_ZnF"/>
    <property type="match status" value="1"/>
</dbReference>
<organism evidence="9">
    <name type="scientific">Hydrogenobacter sp</name>
    <dbReference type="NCBI Taxonomy" id="2152829"/>
    <lineage>
        <taxon>Bacteria</taxon>
        <taxon>Pseudomonadati</taxon>
        <taxon>Aquificota</taxon>
        <taxon>Aquificia</taxon>
        <taxon>Aquificales</taxon>
        <taxon>Aquificaceae</taxon>
        <taxon>Hydrogenobacter</taxon>
    </lineage>
</organism>
<evidence type="ECO:0000313" key="9">
    <source>
        <dbReference type="EMBL" id="HEW45393.1"/>
    </source>
</evidence>
<dbReference type="PANTHER" id="PTHR30446">
    <property type="entry name" value="RECOMBINATION PROTEIN RECR"/>
    <property type="match status" value="1"/>
</dbReference>
<keyword evidence="3 7" id="KW-0863">Zinc-finger</keyword>
<dbReference type="GO" id="GO:0006310">
    <property type="term" value="P:DNA recombination"/>
    <property type="evidence" value="ECO:0007669"/>
    <property type="project" value="UniProtKB-UniRule"/>
</dbReference>
<dbReference type="GO" id="GO:0003677">
    <property type="term" value="F:DNA binding"/>
    <property type="evidence" value="ECO:0007669"/>
    <property type="project" value="UniProtKB-UniRule"/>
</dbReference>
<dbReference type="Gene3D" id="3.40.1360.10">
    <property type="match status" value="1"/>
</dbReference>
<dbReference type="Pfam" id="PF13662">
    <property type="entry name" value="Toprim_4"/>
    <property type="match status" value="1"/>
</dbReference>
<sequence length="204" mass="23091">MPYDDVLPKSIKEALEKLILIPTYGERGAGRLLYNLLKMPKEKRLEVIKSLNEAAEKIKPCVECGLYTEEEICNICASPKRSKRFICVVEEPQDAFAIEKLERYTGVYHVLGGRIAPLEGISPNDLKIDSLLERIEKYSVKEIILATNPNVEGEATAVYLARLIRKQFPNVKITRISHGLQFGSLIEFADELSLEKSIENRKSL</sequence>
<comment type="similarity">
    <text evidence="7">Belongs to the RecR family.</text>
</comment>
<dbReference type="PANTHER" id="PTHR30446:SF0">
    <property type="entry name" value="RECOMBINATION PROTEIN RECR"/>
    <property type="match status" value="1"/>
</dbReference>
<dbReference type="Gene3D" id="1.10.8.420">
    <property type="entry name" value="RecR Domain 1"/>
    <property type="match status" value="1"/>
</dbReference>
<proteinExistence type="inferred from homology"/>
<name>A0A7C2ZN23_9AQUI</name>
<evidence type="ECO:0000256" key="6">
    <source>
        <dbReference type="ARBA" id="ARBA00023204"/>
    </source>
</evidence>
<dbReference type="InterPro" id="IPR034137">
    <property type="entry name" value="TOPRIM_RecR"/>
</dbReference>
<comment type="caution">
    <text evidence="9">The sequence shown here is derived from an EMBL/GenBank/DDBJ whole genome shotgun (WGS) entry which is preliminary data.</text>
</comment>
<keyword evidence="4 7" id="KW-0862">Zinc</keyword>
<evidence type="ECO:0000256" key="5">
    <source>
        <dbReference type="ARBA" id="ARBA00023172"/>
    </source>
</evidence>